<dbReference type="InterPro" id="IPR039116">
    <property type="entry name" value="CCDC93"/>
</dbReference>
<sequence>WLVKMAMDSKASRAEYLKSYIDYQYNKTCRKDSATAAGDSEAAYKIKLEEAEKNLRELETQLKVKEQELAEAEADYAAALRKEKEVEEIYKRFTPEEIEEARTLMAEVEAMKKREQEFKDDAEAELEAIRQEILAYEHPEEITEEQVREMEEKLAADRLRLAEVNQRLAQLSYELDKIPTQIEMAQYQKRLIELYNEMGSRNRQTKQYITLHNTLLDVRNYLKKDIEMLSKIEEVLPL</sequence>
<keyword evidence="5" id="KW-1185">Reference proteome</keyword>
<dbReference type="Pfam" id="PF09762">
    <property type="entry name" value="CCDC93_CC"/>
    <property type="match status" value="1"/>
</dbReference>
<evidence type="ECO:0000259" key="3">
    <source>
        <dbReference type="Pfam" id="PF09762"/>
    </source>
</evidence>
<keyword evidence="2" id="KW-0175">Coiled coil</keyword>
<dbReference type="PANTHER" id="PTHR16441">
    <property type="entry name" value="FIDIPIDINE"/>
    <property type="match status" value="1"/>
</dbReference>
<organism evidence="4 5">
    <name type="scientific">Teladorsagia circumcincta</name>
    <name type="common">Brown stomach worm</name>
    <name type="synonym">Ostertagia circumcincta</name>
    <dbReference type="NCBI Taxonomy" id="45464"/>
    <lineage>
        <taxon>Eukaryota</taxon>
        <taxon>Metazoa</taxon>
        <taxon>Ecdysozoa</taxon>
        <taxon>Nematoda</taxon>
        <taxon>Chromadorea</taxon>
        <taxon>Rhabditida</taxon>
        <taxon>Rhabditina</taxon>
        <taxon>Rhabditomorpha</taxon>
        <taxon>Strongyloidea</taxon>
        <taxon>Trichostrongylidae</taxon>
        <taxon>Teladorsagia</taxon>
    </lineage>
</organism>
<dbReference type="AlphaFoldDB" id="A0A2G9TJR3"/>
<dbReference type="GO" id="GO:0006893">
    <property type="term" value="P:Golgi to plasma membrane transport"/>
    <property type="evidence" value="ECO:0007669"/>
    <property type="project" value="TreeGrafter"/>
</dbReference>
<reference evidence="4 5" key="1">
    <citation type="submission" date="2015-09" db="EMBL/GenBank/DDBJ databases">
        <title>Draft genome of the parasitic nematode Teladorsagia circumcincta isolate WARC Sus (inbred).</title>
        <authorList>
            <person name="Mitreva M."/>
        </authorList>
    </citation>
    <scope>NUCLEOTIDE SEQUENCE [LARGE SCALE GENOMIC DNA]</scope>
    <source>
        <strain evidence="4 5">S</strain>
    </source>
</reference>
<evidence type="ECO:0000256" key="1">
    <source>
        <dbReference type="ARBA" id="ARBA00016765"/>
    </source>
</evidence>
<protein>
    <recommendedName>
        <fullName evidence="1">Coiled-coil domain-containing protein 93</fullName>
    </recommendedName>
</protein>
<evidence type="ECO:0000256" key="2">
    <source>
        <dbReference type="SAM" id="Coils"/>
    </source>
</evidence>
<dbReference type="InterPro" id="IPR019159">
    <property type="entry name" value="CCDC93_CC"/>
</dbReference>
<evidence type="ECO:0000313" key="4">
    <source>
        <dbReference type="EMBL" id="PIO58223.1"/>
    </source>
</evidence>
<gene>
    <name evidence="4" type="ORF">TELCIR_20346</name>
</gene>
<dbReference type="PANTHER" id="PTHR16441:SF0">
    <property type="entry name" value="COILED-COIL DOMAIN-CONTAINING PROTEIN 93"/>
    <property type="match status" value="1"/>
</dbReference>
<dbReference type="OrthoDB" id="5848034at2759"/>
<proteinExistence type="predicted"/>
<feature type="domain" description="CCDC93 coiled-coil" evidence="3">
    <location>
        <begin position="41"/>
        <end position="234"/>
    </location>
</feature>
<evidence type="ECO:0000313" key="5">
    <source>
        <dbReference type="Proteomes" id="UP000230423"/>
    </source>
</evidence>
<name>A0A2G9TJR3_TELCI</name>
<dbReference type="EMBL" id="KZ361920">
    <property type="protein sequence ID" value="PIO58223.1"/>
    <property type="molecule type" value="Genomic_DNA"/>
</dbReference>
<accession>A0A2G9TJR3</accession>
<feature type="coiled-coil region" evidence="2">
    <location>
        <begin position="41"/>
        <end position="167"/>
    </location>
</feature>
<dbReference type="Proteomes" id="UP000230423">
    <property type="component" value="Unassembled WGS sequence"/>
</dbReference>
<feature type="non-terminal residue" evidence="4">
    <location>
        <position position="1"/>
    </location>
</feature>